<feature type="domain" description="DUF6570" evidence="3">
    <location>
        <begin position="170"/>
        <end position="256"/>
    </location>
</feature>
<dbReference type="OrthoDB" id="4847173at2759"/>
<feature type="compositionally biased region" description="Basic residues" evidence="1">
    <location>
        <begin position="451"/>
        <end position="464"/>
    </location>
</feature>
<dbReference type="EMBL" id="WIGM01001599">
    <property type="protein sequence ID" value="KAF6793370.1"/>
    <property type="molecule type" value="Genomic_DNA"/>
</dbReference>
<dbReference type="Pfam" id="PF14214">
    <property type="entry name" value="Helitron_like_N"/>
    <property type="match status" value="1"/>
</dbReference>
<feature type="region of interest" description="Disordered" evidence="1">
    <location>
        <begin position="811"/>
        <end position="830"/>
    </location>
</feature>
<sequence>MDRAPAQGGRRGPGRGRRVRTSTTDVPKAGRPVSTGPIPIKSASPSGIAPPAPPVTAFQFTTWRLQPIEDAVPLSRSEAGGLHNSAPAQAHPATARRTLDHHSTSSSTAINRSAPAATPVGAGGAESYQRLLDIIRQRDDRHHQNALDSAARTWCMTFPICNDYNNSLEKGRLPQACGVNNLAIGCVHTYPDELADLSLLEERLLGIYTPCGWITKLTIDVNKETSGHYRKLKRGHITVFPNDVQGLAARVLPHPLVEERDRIHRALRWLKLHNDLYRNIAISEANLQSWANPAPGTDMPQELVDRIVRYETRAEDDIQGGHYIPASKRDAADEPVQNASEVLTMLQNRETKIARIEATANNGLGAIRSIEEEPSDIDTYTIKHEISELTSTGLLAINVAADHRVAERLRLMRTALQASDPHYRGPKPRNYAPGVNDVHTGLDKEPYITSRRPKGRGGPRRLPTHNKTADGAARGPSRPCHTGGFYLRPWARILLRRHRGRFATHPTFPFFAFNMPMRSDNRRISHARMAKRSFPRIEHIVRSLTANDVTAAETEYREHRTTSNADSLCLAYGMPGIWFTINPNDLTNEVNMKLTAAMASDDEAAFRRLLDHLRRRLVGISHRIRDPVSSATFFHHKIELFFKHYVAVGQDSVFGRVTSYFGCVETNERGALHIHGLMWLHTNNDLPNLFLNLAKEPDNTYTNRIYEYIDSVFSKHYRRGENIYSNVSHLTKDLSTLDAAYDSEVSRHPCRFKAPWARRDKTEFTTDGVLYIRRNHERINRYCPALTLDTPLWKRVALVRTVLEKAGGADANTIDEEDNGGDATRVNNKA</sequence>
<feature type="domain" description="Helitron helicase-like" evidence="2">
    <location>
        <begin position="490"/>
        <end position="678"/>
    </location>
</feature>
<dbReference type="Proteomes" id="UP000639643">
    <property type="component" value="Unassembled WGS sequence"/>
</dbReference>
<comment type="caution">
    <text evidence="4">The sequence shown here is derived from an EMBL/GenBank/DDBJ whole genome shotgun (WGS) entry which is preliminary data.</text>
</comment>
<feature type="region of interest" description="Disordered" evidence="1">
    <location>
        <begin position="74"/>
        <end position="123"/>
    </location>
</feature>
<proteinExistence type="predicted"/>
<evidence type="ECO:0000259" key="2">
    <source>
        <dbReference type="Pfam" id="PF14214"/>
    </source>
</evidence>
<feature type="non-terminal residue" evidence="4">
    <location>
        <position position="1"/>
    </location>
</feature>
<feature type="region of interest" description="Disordered" evidence="1">
    <location>
        <begin position="1"/>
        <end position="53"/>
    </location>
</feature>
<name>A0A8H6MKH9_9PEZI</name>
<feature type="region of interest" description="Disordered" evidence="1">
    <location>
        <begin position="419"/>
        <end position="480"/>
    </location>
</feature>
<dbReference type="InterPro" id="IPR046700">
    <property type="entry name" value="DUF6570"/>
</dbReference>
<feature type="compositionally biased region" description="Low complexity" evidence="1">
    <location>
        <begin position="36"/>
        <end position="47"/>
    </location>
</feature>
<evidence type="ECO:0000256" key="1">
    <source>
        <dbReference type="SAM" id="MobiDB-lite"/>
    </source>
</evidence>
<evidence type="ECO:0000313" key="4">
    <source>
        <dbReference type="EMBL" id="KAF6793370.1"/>
    </source>
</evidence>
<protein>
    <recommendedName>
        <fullName evidence="6">Helitron helicase-like domain-containing protein</fullName>
    </recommendedName>
</protein>
<accession>A0A8H6MKH9</accession>
<reference evidence="4" key="1">
    <citation type="journal article" date="2020" name="Phytopathology">
        <title>Genome Sequence Resources of Colletotrichum truncatum, C. plurivorum, C. musicola, and C. sojae: Four Species Pathogenic to Soybean (Glycine max).</title>
        <authorList>
            <person name="Rogerio F."/>
            <person name="Boufleur T.R."/>
            <person name="Ciampi-Guillardi M."/>
            <person name="Sukno S.A."/>
            <person name="Thon M.R."/>
            <person name="Massola Junior N.S."/>
            <person name="Baroncelli R."/>
        </authorList>
    </citation>
    <scope>NUCLEOTIDE SEQUENCE</scope>
    <source>
        <strain evidence="4">LFN0074</strain>
    </source>
</reference>
<evidence type="ECO:0008006" key="6">
    <source>
        <dbReference type="Google" id="ProtNLM"/>
    </source>
</evidence>
<dbReference type="AlphaFoldDB" id="A0A8H6MKH9"/>
<keyword evidence="5" id="KW-1185">Reference proteome</keyword>
<evidence type="ECO:0000259" key="3">
    <source>
        <dbReference type="Pfam" id="PF20209"/>
    </source>
</evidence>
<dbReference type="Pfam" id="PF20209">
    <property type="entry name" value="DUF6570"/>
    <property type="match status" value="1"/>
</dbReference>
<evidence type="ECO:0000313" key="5">
    <source>
        <dbReference type="Proteomes" id="UP000639643"/>
    </source>
</evidence>
<dbReference type="InterPro" id="IPR025476">
    <property type="entry name" value="Helitron_helicase-like"/>
</dbReference>
<gene>
    <name evidence="4" type="ORF">CMUS01_16102</name>
</gene>
<organism evidence="4 5">
    <name type="scientific">Colletotrichum musicola</name>
    <dbReference type="NCBI Taxonomy" id="2175873"/>
    <lineage>
        <taxon>Eukaryota</taxon>
        <taxon>Fungi</taxon>
        <taxon>Dikarya</taxon>
        <taxon>Ascomycota</taxon>
        <taxon>Pezizomycotina</taxon>
        <taxon>Sordariomycetes</taxon>
        <taxon>Hypocreomycetidae</taxon>
        <taxon>Glomerellales</taxon>
        <taxon>Glomerellaceae</taxon>
        <taxon>Colletotrichum</taxon>
        <taxon>Colletotrichum orchidearum species complex</taxon>
    </lineage>
</organism>